<dbReference type="SUPFAM" id="SSF89796">
    <property type="entry name" value="CoA-transferase family III (CaiB/BaiF)"/>
    <property type="match status" value="1"/>
</dbReference>
<accession>A0A4S2H462</accession>
<keyword evidence="1 3" id="KW-0808">Transferase</keyword>
<dbReference type="Proteomes" id="UP000308054">
    <property type="component" value="Unassembled WGS sequence"/>
</dbReference>
<gene>
    <name evidence="3" type="ORF">E5163_03385</name>
</gene>
<organism evidence="3 4">
    <name type="scientific">Marinicauda algicola</name>
    <dbReference type="NCBI Taxonomy" id="2029849"/>
    <lineage>
        <taxon>Bacteria</taxon>
        <taxon>Pseudomonadati</taxon>
        <taxon>Pseudomonadota</taxon>
        <taxon>Alphaproteobacteria</taxon>
        <taxon>Maricaulales</taxon>
        <taxon>Maricaulaceae</taxon>
        <taxon>Marinicauda</taxon>
    </lineage>
</organism>
<dbReference type="Gene3D" id="3.30.1540.10">
    <property type="entry name" value="formyl-coa transferase, domain 3"/>
    <property type="match status" value="1"/>
</dbReference>
<sequence length="380" mass="41047">MHKPLSGIRVLTIEQYGAGPYGTQLLASLGADVIKIENPATGGDSARHVGPHGLGEADSEFFQTFNRNKRSVALDLKDATDREKFERLVKTADAVANNLRGDQPAKLKLDYAALSGIKPSIVCAHLSAYGRGGAREAWPGYDYLMQAEAGFLSLTGEPDAPPARFGLSMVDFMTGTMMATGLVSAILGAQRTGRGCDVDVSLLDTALHQLSYPATWYLNEGTQTRRVARSAHPSVAPSQLFRTADGWIFLMCQLPKFWEIFCREAGCEALLEDERFATPRARAQNRDALTRELDAVLQAATTADWMVRLGGKVPVAPVHDLAQALAAPDAQGLVETVDHPAKPDGLKLLREPFRINGERPSGTRAPRLGEHTEDVLGGDS</sequence>
<dbReference type="InterPro" id="IPR050483">
    <property type="entry name" value="CoA-transferase_III_domain"/>
</dbReference>
<dbReference type="InterPro" id="IPR044855">
    <property type="entry name" value="CoA-Trfase_III_dom3_sf"/>
</dbReference>
<reference evidence="3 4" key="1">
    <citation type="journal article" date="2017" name="Int. J. Syst. Evol. Microbiol.">
        <title>Marinicauda algicola sp. nov., isolated from a marine red alga Rhodosorus marinus.</title>
        <authorList>
            <person name="Jeong S.E."/>
            <person name="Jeon S.H."/>
            <person name="Chun B.H."/>
            <person name="Kim D.W."/>
            <person name="Jeon C.O."/>
        </authorList>
    </citation>
    <scope>NUCLEOTIDE SEQUENCE [LARGE SCALE GENOMIC DNA]</scope>
    <source>
        <strain evidence="3 4">JCM 31718</strain>
    </source>
</reference>
<evidence type="ECO:0000256" key="2">
    <source>
        <dbReference type="SAM" id="MobiDB-lite"/>
    </source>
</evidence>
<protein>
    <submittedName>
        <fullName evidence="3">CoA transferase</fullName>
    </submittedName>
</protein>
<keyword evidence="4" id="KW-1185">Reference proteome</keyword>
<proteinExistence type="predicted"/>
<dbReference type="PANTHER" id="PTHR48207:SF3">
    <property type="entry name" value="SUCCINATE--HYDROXYMETHYLGLUTARATE COA-TRANSFERASE"/>
    <property type="match status" value="1"/>
</dbReference>
<evidence type="ECO:0000256" key="1">
    <source>
        <dbReference type="ARBA" id="ARBA00022679"/>
    </source>
</evidence>
<dbReference type="InterPro" id="IPR023606">
    <property type="entry name" value="CoA-Trfase_III_dom_1_sf"/>
</dbReference>
<evidence type="ECO:0000313" key="4">
    <source>
        <dbReference type="Proteomes" id="UP000308054"/>
    </source>
</evidence>
<evidence type="ECO:0000313" key="3">
    <source>
        <dbReference type="EMBL" id="TGY90181.1"/>
    </source>
</evidence>
<dbReference type="InterPro" id="IPR003673">
    <property type="entry name" value="CoA-Trfase_fam_III"/>
</dbReference>
<dbReference type="Gene3D" id="3.40.50.10540">
    <property type="entry name" value="Crotonobetainyl-coa:carnitine coa-transferase, domain 1"/>
    <property type="match status" value="1"/>
</dbReference>
<feature type="region of interest" description="Disordered" evidence="2">
    <location>
        <begin position="353"/>
        <end position="380"/>
    </location>
</feature>
<dbReference type="AlphaFoldDB" id="A0A4S2H462"/>
<dbReference type="PANTHER" id="PTHR48207">
    <property type="entry name" value="SUCCINATE--HYDROXYMETHYLGLUTARATE COA-TRANSFERASE"/>
    <property type="match status" value="1"/>
</dbReference>
<dbReference type="Pfam" id="PF02515">
    <property type="entry name" value="CoA_transf_3"/>
    <property type="match status" value="1"/>
</dbReference>
<dbReference type="GO" id="GO:0008410">
    <property type="term" value="F:CoA-transferase activity"/>
    <property type="evidence" value="ECO:0007669"/>
    <property type="project" value="TreeGrafter"/>
</dbReference>
<dbReference type="EMBL" id="SRXW01000001">
    <property type="protein sequence ID" value="TGY90181.1"/>
    <property type="molecule type" value="Genomic_DNA"/>
</dbReference>
<dbReference type="RefSeq" id="WP_135994679.1">
    <property type="nucleotide sequence ID" value="NZ_CP071057.1"/>
</dbReference>
<comment type="caution">
    <text evidence="3">The sequence shown here is derived from an EMBL/GenBank/DDBJ whole genome shotgun (WGS) entry which is preliminary data.</text>
</comment>
<name>A0A4S2H462_9PROT</name>
<dbReference type="OrthoDB" id="9806585at2"/>